<dbReference type="EMBL" id="JAUSSU010000009">
    <property type="protein sequence ID" value="MDQ0115024.1"/>
    <property type="molecule type" value="Genomic_DNA"/>
</dbReference>
<evidence type="ECO:0000313" key="3">
    <source>
        <dbReference type="Proteomes" id="UP001229346"/>
    </source>
</evidence>
<protein>
    <submittedName>
        <fullName evidence="2">Membrane-bound metal-dependent hydrolase YbcI (DUF457 family)</fullName>
    </submittedName>
</protein>
<name>A0ABT9U5V7_PAEHA</name>
<reference evidence="2 3" key="1">
    <citation type="submission" date="2023-07" db="EMBL/GenBank/DDBJ databases">
        <title>Sorghum-associated microbial communities from plants grown in Nebraska, USA.</title>
        <authorList>
            <person name="Schachtman D."/>
        </authorList>
    </citation>
    <scope>NUCLEOTIDE SEQUENCE [LARGE SCALE GENOMIC DNA]</scope>
    <source>
        <strain evidence="2 3">CC482</strain>
    </source>
</reference>
<comment type="caution">
    <text evidence="2">The sequence shown here is derived from an EMBL/GenBank/DDBJ whole genome shotgun (WGS) entry which is preliminary data.</text>
</comment>
<dbReference type="Proteomes" id="UP001229346">
    <property type="component" value="Unassembled WGS sequence"/>
</dbReference>
<keyword evidence="3" id="KW-1185">Reference proteome</keyword>
<feature type="transmembrane region" description="Helical" evidence="1">
    <location>
        <begin position="63"/>
        <end position="82"/>
    </location>
</feature>
<feature type="transmembrane region" description="Helical" evidence="1">
    <location>
        <begin position="127"/>
        <end position="152"/>
    </location>
</feature>
<feature type="transmembrane region" description="Helical" evidence="1">
    <location>
        <begin position="89"/>
        <end position="107"/>
    </location>
</feature>
<accession>A0ABT9U5V7</accession>
<evidence type="ECO:0000256" key="1">
    <source>
        <dbReference type="SAM" id="Phobius"/>
    </source>
</evidence>
<sequence length="194" mass="20806">MFAGHFGLAAGVKAMAPKVPLWALMVSTQLLDIAFVPLLLTGVESMEPIGDGGYGESIIHADYSHSLVGALVLSLIAGLIAWRVWNRRSAVIIGSVTFSHWLIDLVVHRSDMPILAGNFGDLPLLGFRLWELPTVAAILELALVLVGAILYFRSAVARSGGQKVNGAKRFQGYLAGSIMALLLILAFVSDYFSL</sequence>
<dbReference type="RefSeq" id="WP_307206399.1">
    <property type="nucleotide sequence ID" value="NZ_JAUSSU010000009.1"/>
</dbReference>
<dbReference type="GO" id="GO:0016787">
    <property type="term" value="F:hydrolase activity"/>
    <property type="evidence" value="ECO:0007669"/>
    <property type="project" value="UniProtKB-KW"/>
</dbReference>
<evidence type="ECO:0000313" key="2">
    <source>
        <dbReference type="EMBL" id="MDQ0115024.1"/>
    </source>
</evidence>
<keyword evidence="1" id="KW-1133">Transmembrane helix</keyword>
<feature type="transmembrane region" description="Helical" evidence="1">
    <location>
        <begin position="173"/>
        <end position="192"/>
    </location>
</feature>
<keyword evidence="1" id="KW-0472">Membrane</keyword>
<keyword evidence="2" id="KW-0378">Hydrolase</keyword>
<keyword evidence="1" id="KW-0812">Transmembrane</keyword>
<proteinExistence type="predicted"/>
<organism evidence="2 3">
    <name type="scientific">Paenibacillus harenae</name>
    <dbReference type="NCBI Taxonomy" id="306543"/>
    <lineage>
        <taxon>Bacteria</taxon>
        <taxon>Bacillati</taxon>
        <taxon>Bacillota</taxon>
        <taxon>Bacilli</taxon>
        <taxon>Bacillales</taxon>
        <taxon>Paenibacillaceae</taxon>
        <taxon>Paenibacillus</taxon>
    </lineage>
</organism>
<feature type="transmembrane region" description="Helical" evidence="1">
    <location>
        <begin position="21"/>
        <end position="43"/>
    </location>
</feature>
<gene>
    <name evidence="2" type="ORF">J2T15_004481</name>
</gene>